<dbReference type="STRING" id="1073089.A0A1L9RSI4"/>
<gene>
    <name evidence="1" type="ORF">ASPWEDRAFT_171240</name>
</gene>
<dbReference type="Proteomes" id="UP000184383">
    <property type="component" value="Unassembled WGS sequence"/>
</dbReference>
<keyword evidence="2" id="KW-1185">Reference proteome</keyword>
<protein>
    <submittedName>
        <fullName evidence="1">Uncharacterized protein</fullName>
    </submittedName>
</protein>
<evidence type="ECO:0000313" key="1">
    <source>
        <dbReference type="EMBL" id="OJJ37777.1"/>
    </source>
</evidence>
<proteinExistence type="predicted"/>
<accession>A0A1L9RSI4</accession>
<dbReference type="EMBL" id="KV878211">
    <property type="protein sequence ID" value="OJJ37777.1"/>
    <property type="molecule type" value="Genomic_DNA"/>
</dbReference>
<dbReference type="AlphaFoldDB" id="A0A1L9RSI4"/>
<dbReference type="VEuPathDB" id="FungiDB:ASPWEDRAFT_171240"/>
<dbReference type="RefSeq" id="XP_040691453.1">
    <property type="nucleotide sequence ID" value="XM_040830746.1"/>
</dbReference>
<dbReference type="OrthoDB" id="10522683at2759"/>
<evidence type="ECO:0000313" key="2">
    <source>
        <dbReference type="Proteomes" id="UP000184383"/>
    </source>
</evidence>
<sequence length="129" mass="14250">MREQVATHIDLSIDRSYAWFGSYWGYRMQITTADICDNVQNVVGPVSASVSALWPTSLGPFTLGQYTGCKYSGQADKPGYVSCDNAELSFTCLGYLYKEPTYDDCGTSESDDGTSTNTYYTKALECSIY</sequence>
<name>A0A1L9RSI4_ASPWE</name>
<reference evidence="2" key="1">
    <citation type="journal article" date="2017" name="Genome Biol.">
        <title>Comparative genomics reveals high biological diversity and specific adaptations in the industrially and medically important fungal genus Aspergillus.</title>
        <authorList>
            <person name="de Vries R.P."/>
            <person name="Riley R."/>
            <person name="Wiebenga A."/>
            <person name="Aguilar-Osorio G."/>
            <person name="Amillis S."/>
            <person name="Uchima C.A."/>
            <person name="Anderluh G."/>
            <person name="Asadollahi M."/>
            <person name="Askin M."/>
            <person name="Barry K."/>
            <person name="Battaglia E."/>
            <person name="Bayram O."/>
            <person name="Benocci T."/>
            <person name="Braus-Stromeyer S.A."/>
            <person name="Caldana C."/>
            <person name="Canovas D."/>
            <person name="Cerqueira G.C."/>
            <person name="Chen F."/>
            <person name="Chen W."/>
            <person name="Choi C."/>
            <person name="Clum A."/>
            <person name="Dos Santos R.A."/>
            <person name="Damasio A.R."/>
            <person name="Diallinas G."/>
            <person name="Emri T."/>
            <person name="Fekete E."/>
            <person name="Flipphi M."/>
            <person name="Freyberg S."/>
            <person name="Gallo A."/>
            <person name="Gournas C."/>
            <person name="Habgood R."/>
            <person name="Hainaut M."/>
            <person name="Harispe M.L."/>
            <person name="Henrissat B."/>
            <person name="Hilden K.S."/>
            <person name="Hope R."/>
            <person name="Hossain A."/>
            <person name="Karabika E."/>
            <person name="Karaffa L."/>
            <person name="Karanyi Z."/>
            <person name="Krasevec N."/>
            <person name="Kuo A."/>
            <person name="Kusch H."/>
            <person name="LaButti K."/>
            <person name="Lagendijk E.L."/>
            <person name="Lapidus A."/>
            <person name="Levasseur A."/>
            <person name="Lindquist E."/>
            <person name="Lipzen A."/>
            <person name="Logrieco A.F."/>
            <person name="MacCabe A."/>
            <person name="Maekelae M.R."/>
            <person name="Malavazi I."/>
            <person name="Melin P."/>
            <person name="Meyer V."/>
            <person name="Mielnichuk N."/>
            <person name="Miskei M."/>
            <person name="Molnar A.P."/>
            <person name="Mule G."/>
            <person name="Ngan C.Y."/>
            <person name="Orejas M."/>
            <person name="Orosz E."/>
            <person name="Ouedraogo J.P."/>
            <person name="Overkamp K.M."/>
            <person name="Park H.-S."/>
            <person name="Perrone G."/>
            <person name="Piumi F."/>
            <person name="Punt P.J."/>
            <person name="Ram A.F."/>
            <person name="Ramon A."/>
            <person name="Rauscher S."/>
            <person name="Record E."/>
            <person name="Riano-Pachon D.M."/>
            <person name="Robert V."/>
            <person name="Roehrig J."/>
            <person name="Ruller R."/>
            <person name="Salamov A."/>
            <person name="Salih N.S."/>
            <person name="Samson R.A."/>
            <person name="Sandor E."/>
            <person name="Sanguinetti M."/>
            <person name="Schuetze T."/>
            <person name="Sepcic K."/>
            <person name="Shelest E."/>
            <person name="Sherlock G."/>
            <person name="Sophianopoulou V."/>
            <person name="Squina F.M."/>
            <person name="Sun H."/>
            <person name="Susca A."/>
            <person name="Todd R.B."/>
            <person name="Tsang A."/>
            <person name="Unkles S.E."/>
            <person name="van de Wiele N."/>
            <person name="van Rossen-Uffink D."/>
            <person name="Oliveira J.V."/>
            <person name="Vesth T.C."/>
            <person name="Visser J."/>
            <person name="Yu J.-H."/>
            <person name="Zhou M."/>
            <person name="Andersen M.R."/>
            <person name="Archer D.B."/>
            <person name="Baker S.E."/>
            <person name="Benoit I."/>
            <person name="Brakhage A.A."/>
            <person name="Braus G.H."/>
            <person name="Fischer R."/>
            <person name="Frisvad J.C."/>
            <person name="Goldman G.H."/>
            <person name="Houbraken J."/>
            <person name="Oakley B."/>
            <person name="Pocsi I."/>
            <person name="Scazzocchio C."/>
            <person name="Seiboth B."/>
            <person name="vanKuyk P.A."/>
            <person name="Wortman J."/>
            <person name="Dyer P.S."/>
            <person name="Grigoriev I.V."/>
        </authorList>
    </citation>
    <scope>NUCLEOTIDE SEQUENCE [LARGE SCALE GENOMIC DNA]</scope>
    <source>
        <strain evidence="2">DTO 134E9</strain>
    </source>
</reference>
<organism evidence="1 2">
    <name type="scientific">Aspergillus wentii DTO 134E9</name>
    <dbReference type="NCBI Taxonomy" id="1073089"/>
    <lineage>
        <taxon>Eukaryota</taxon>
        <taxon>Fungi</taxon>
        <taxon>Dikarya</taxon>
        <taxon>Ascomycota</taxon>
        <taxon>Pezizomycotina</taxon>
        <taxon>Eurotiomycetes</taxon>
        <taxon>Eurotiomycetidae</taxon>
        <taxon>Eurotiales</taxon>
        <taxon>Aspergillaceae</taxon>
        <taxon>Aspergillus</taxon>
        <taxon>Aspergillus subgen. Cremei</taxon>
    </lineage>
</organism>
<dbReference type="GeneID" id="63746594"/>